<organism evidence="1 2">
    <name type="scientific">Paenibacillus baekrokdamisoli</name>
    <dbReference type="NCBI Taxonomy" id="1712516"/>
    <lineage>
        <taxon>Bacteria</taxon>
        <taxon>Bacillati</taxon>
        <taxon>Bacillota</taxon>
        <taxon>Bacilli</taxon>
        <taxon>Bacillales</taxon>
        <taxon>Paenibacillaceae</taxon>
        <taxon>Paenibacillus</taxon>
    </lineage>
</organism>
<dbReference type="KEGG" id="pbk:Back11_04750"/>
<accession>A0A3G9IJP8</accession>
<evidence type="ECO:0000313" key="2">
    <source>
        <dbReference type="Proteomes" id="UP000275368"/>
    </source>
</evidence>
<dbReference type="AlphaFoldDB" id="A0A3G9IJP8"/>
<dbReference type="EMBL" id="AP019308">
    <property type="protein sequence ID" value="BBH19130.1"/>
    <property type="molecule type" value="Genomic_DNA"/>
</dbReference>
<protein>
    <submittedName>
        <fullName evidence="1">Uncharacterized protein</fullName>
    </submittedName>
</protein>
<name>A0A3G9IJP8_9BACL</name>
<sequence length="201" mass="24412">MFKWLKKNRKITIQEQQNKLREIGVNLKEHIRIDKYLNFEISDYEKRPYLFLMMAMGSETEDEDSLFISDDVWYFDRECIEDKGDYIRIIERISEIVKFEITIEDIDDYVNIENEQIWISFKVNGNTYKYELVVNYDWMDIRIFEIFSELLERYGSGKRFYFSDIDQSLLVVAIQKEYYKDLNQLLNIFIPAYLGEGRTNI</sequence>
<gene>
    <name evidence="1" type="ORF">Back11_04750</name>
</gene>
<reference evidence="1 2" key="1">
    <citation type="submission" date="2018-11" db="EMBL/GenBank/DDBJ databases">
        <title>Complete genome sequence of Paenibacillus baekrokdamisoli strain KCTC 33723.</title>
        <authorList>
            <person name="Kang S.W."/>
            <person name="Lee K.C."/>
            <person name="Kim K.K."/>
            <person name="Kim J.S."/>
            <person name="Kim D.S."/>
            <person name="Ko S.H."/>
            <person name="Yang S.H."/>
            <person name="Lee J.S."/>
        </authorList>
    </citation>
    <scope>NUCLEOTIDE SEQUENCE [LARGE SCALE GENOMIC DNA]</scope>
    <source>
        <strain evidence="1 2">KCTC 33723</strain>
    </source>
</reference>
<dbReference type="OrthoDB" id="1377090at2"/>
<proteinExistence type="predicted"/>
<keyword evidence="2" id="KW-1185">Reference proteome</keyword>
<dbReference type="RefSeq" id="WP_125653518.1">
    <property type="nucleotide sequence ID" value="NZ_AP019308.1"/>
</dbReference>
<dbReference type="Proteomes" id="UP000275368">
    <property type="component" value="Chromosome"/>
</dbReference>
<evidence type="ECO:0000313" key="1">
    <source>
        <dbReference type="EMBL" id="BBH19130.1"/>
    </source>
</evidence>